<dbReference type="eggNOG" id="COG0727">
    <property type="taxonomic scope" value="Bacteria"/>
</dbReference>
<protein>
    <submittedName>
        <fullName evidence="1">Uncharacterized protein</fullName>
    </submittedName>
</protein>
<dbReference type="STRING" id="1121448.DGI_3285"/>
<accession>T2GFB2</accession>
<dbReference type="PATRIC" id="fig|1121448.10.peg.3237"/>
<dbReference type="HOGENOM" id="CLU_1364398_0_0_7"/>
<sequence length="195" mass="21720">MQRSRRRKQCFARLADLYSRMDAAYQAAADRVQFTCADCAHNCCVSHFQHHTMVEWAYFLEGIKGHSPEAQAQFLALAQANLTEVQRALALGETPQAMCPMNQAGLCGIYAHRFMICRLHGVAHVITPPGRETHAFPGCPRYEALAMTGAGDPMDRTPFYQELAAVDRAFRETLAGPRPKVDLTLSEMLLLGPPR</sequence>
<dbReference type="EMBL" id="CP006585">
    <property type="protein sequence ID" value="AGW14983.1"/>
    <property type="molecule type" value="Genomic_DNA"/>
</dbReference>
<keyword evidence="2" id="KW-1185">Reference proteome</keyword>
<reference evidence="2" key="2">
    <citation type="submission" date="2013-07" db="EMBL/GenBank/DDBJ databases">
        <authorList>
            <person name="Morais-Silva F.O."/>
            <person name="Rezende A.M."/>
            <person name="Pimentel C."/>
            <person name="Resende D.M."/>
            <person name="Santos C.I."/>
            <person name="Clemente C."/>
            <person name="de Oliveira L.M."/>
            <person name="da Silva S.M."/>
            <person name="Costa D.A."/>
            <person name="Varela-Raposo A."/>
            <person name="Horacio E.C.A."/>
            <person name="Matos M."/>
            <person name="Flores O."/>
            <person name="Ruiz J.C."/>
            <person name="Rodrigues-Pousada C."/>
        </authorList>
    </citation>
    <scope>NUCLEOTIDE SEQUENCE [LARGE SCALE GENOMIC DNA]</scope>
    <source>
        <strain evidence="2">ATCC 19364 / DSM 1382 / NCIMB 9332 / VKM B-1759</strain>
    </source>
</reference>
<dbReference type="Proteomes" id="UP000016587">
    <property type="component" value="Chromosome"/>
</dbReference>
<organism evidence="1 2">
    <name type="scientific">Megalodesulfovibrio gigas (strain ATCC 19364 / DSM 1382 / NCIMB 9332 / VKM B-1759)</name>
    <name type="common">Desulfovibrio gigas</name>
    <dbReference type="NCBI Taxonomy" id="1121448"/>
    <lineage>
        <taxon>Bacteria</taxon>
        <taxon>Pseudomonadati</taxon>
        <taxon>Thermodesulfobacteriota</taxon>
        <taxon>Desulfovibrionia</taxon>
        <taxon>Desulfovibrionales</taxon>
        <taxon>Desulfovibrionaceae</taxon>
        <taxon>Megalodesulfovibrio</taxon>
    </lineage>
</organism>
<name>T2GFB2_MEGG1</name>
<dbReference type="AlphaFoldDB" id="T2GFB2"/>
<evidence type="ECO:0000313" key="1">
    <source>
        <dbReference type="EMBL" id="AGW14983.1"/>
    </source>
</evidence>
<reference evidence="1 2" key="1">
    <citation type="journal article" date="2013" name="J. Bacteriol.">
        <title>Roles of HynAB and Ech, the only two hydrogenases found in the model sulfate reducer Desulfovibrio gigas.</title>
        <authorList>
            <person name="Morais-Silva F.O."/>
            <person name="Santos C.I."/>
            <person name="Rodrigues R."/>
            <person name="Pereira I.A."/>
            <person name="Rodrigues-Pousada C."/>
        </authorList>
    </citation>
    <scope>NUCLEOTIDE SEQUENCE [LARGE SCALE GENOMIC DNA]</scope>
    <source>
        <strain evidence="2">ATCC 19364 / DSM 1382 / NCIMB 9332 / VKM B-1759</strain>
    </source>
</reference>
<evidence type="ECO:0000313" key="2">
    <source>
        <dbReference type="Proteomes" id="UP000016587"/>
    </source>
</evidence>
<dbReference type="KEGG" id="dgg:DGI_3285"/>
<proteinExistence type="predicted"/>
<gene>
    <name evidence="1" type="ORF">DGI_3285</name>
</gene>